<dbReference type="Pfam" id="PF02721">
    <property type="entry name" value="DUF223"/>
    <property type="match status" value="1"/>
</dbReference>
<reference evidence="2" key="1">
    <citation type="submission" date="2022-04" db="EMBL/GenBank/DDBJ databases">
        <title>Carnegiea gigantea Genome sequencing and assembly v2.</title>
        <authorList>
            <person name="Copetti D."/>
            <person name="Sanderson M.J."/>
            <person name="Burquez A."/>
            <person name="Wojciechowski M.F."/>
        </authorList>
    </citation>
    <scope>NUCLEOTIDE SEQUENCE</scope>
    <source>
        <strain evidence="2">SGP5-SGP5p</strain>
        <tissue evidence="2">Aerial part</tissue>
    </source>
</reference>
<keyword evidence="3" id="KW-1185">Reference proteome</keyword>
<name>A0A9Q1QDI5_9CARY</name>
<proteinExistence type="predicted"/>
<protein>
    <recommendedName>
        <fullName evidence="1">Replication protein A 70 kDa DNA-binding subunit B/D first OB fold domain-containing protein</fullName>
    </recommendedName>
</protein>
<accession>A0A9Q1QDI5</accession>
<dbReference type="AlphaFoldDB" id="A0A9Q1QDI5"/>
<evidence type="ECO:0000259" key="1">
    <source>
        <dbReference type="Pfam" id="PF02721"/>
    </source>
</evidence>
<dbReference type="InterPro" id="IPR003871">
    <property type="entry name" value="RFA1B/D_OB_1st"/>
</dbReference>
<dbReference type="Proteomes" id="UP001153076">
    <property type="component" value="Unassembled WGS sequence"/>
</dbReference>
<gene>
    <name evidence="2" type="ORF">Cgig2_001925</name>
</gene>
<dbReference type="InterPro" id="IPR012340">
    <property type="entry name" value="NA-bd_OB-fold"/>
</dbReference>
<sequence>MELHSTISASLRCTKALTESSKHPHLEYMLISELTTETTEAPPRAEVRQLVCNNGGGGLLFRIFYGSVTVVVFISPLDNRLSTLYGVMAPCEKYLRDLTKKSRRFTVKVKIIEKTRPQVSSSKIMYQRIHMEDEKGGQMGVTIYGDDIASYVEAIKRRKEHEISDAVVKPLKRQFPLRLEKYEMEFTHRTIIRPVFNETDTDDVPYYCAISQINHAA</sequence>
<evidence type="ECO:0000313" key="2">
    <source>
        <dbReference type="EMBL" id="KAJ8438207.1"/>
    </source>
</evidence>
<evidence type="ECO:0000313" key="3">
    <source>
        <dbReference type="Proteomes" id="UP001153076"/>
    </source>
</evidence>
<dbReference type="EMBL" id="JAKOGI010000266">
    <property type="protein sequence ID" value="KAJ8438207.1"/>
    <property type="molecule type" value="Genomic_DNA"/>
</dbReference>
<dbReference type="Gene3D" id="2.40.50.140">
    <property type="entry name" value="Nucleic acid-binding proteins"/>
    <property type="match status" value="1"/>
</dbReference>
<comment type="caution">
    <text evidence="2">The sequence shown here is derived from an EMBL/GenBank/DDBJ whole genome shotgun (WGS) entry which is preliminary data.</text>
</comment>
<dbReference type="SUPFAM" id="SSF50249">
    <property type="entry name" value="Nucleic acid-binding proteins"/>
    <property type="match status" value="1"/>
</dbReference>
<feature type="domain" description="Replication protein A 70 kDa DNA-binding subunit B/D first OB fold" evidence="1">
    <location>
        <begin position="94"/>
        <end position="194"/>
    </location>
</feature>
<organism evidence="2 3">
    <name type="scientific">Carnegiea gigantea</name>
    <dbReference type="NCBI Taxonomy" id="171969"/>
    <lineage>
        <taxon>Eukaryota</taxon>
        <taxon>Viridiplantae</taxon>
        <taxon>Streptophyta</taxon>
        <taxon>Embryophyta</taxon>
        <taxon>Tracheophyta</taxon>
        <taxon>Spermatophyta</taxon>
        <taxon>Magnoliopsida</taxon>
        <taxon>eudicotyledons</taxon>
        <taxon>Gunneridae</taxon>
        <taxon>Pentapetalae</taxon>
        <taxon>Caryophyllales</taxon>
        <taxon>Cactineae</taxon>
        <taxon>Cactaceae</taxon>
        <taxon>Cactoideae</taxon>
        <taxon>Echinocereeae</taxon>
        <taxon>Carnegiea</taxon>
    </lineage>
</organism>